<accession>A0A7H0F1I0</accession>
<dbReference type="RefSeq" id="WP_006278985.1">
    <property type="nucleotide sequence ID" value="NZ_CP060822.1"/>
</dbReference>
<dbReference type="Pfam" id="PF10387">
    <property type="entry name" value="DUF2442"/>
    <property type="match status" value="1"/>
</dbReference>
<dbReference type="InterPro" id="IPR036782">
    <property type="entry name" value="NE0471-like_N"/>
</dbReference>
<name>A0A7H0F1I0_9CYAN</name>
<dbReference type="EMBL" id="CP060822">
    <property type="protein sequence ID" value="QNP29896.1"/>
    <property type="molecule type" value="Genomic_DNA"/>
</dbReference>
<dbReference type="InterPro" id="IPR018841">
    <property type="entry name" value="DUF2442"/>
</dbReference>
<dbReference type="SUPFAM" id="SSF143880">
    <property type="entry name" value="NE0471 N-terminal domain-like"/>
    <property type="match status" value="1"/>
</dbReference>
<dbReference type="KEGG" id="ccur:IAR63_01990"/>
<dbReference type="Gene3D" id="3.30.2020.10">
    <property type="entry name" value="NE0471-like N-terminal domain"/>
    <property type="match status" value="1"/>
</dbReference>
<dbReference type="Proteomes" id="UP000516013">
    <property type="component" value="Chromosome"/>
</dbReference>
<gene>
    <name evidence="1" type="ORF">IAR63_01990</name>
</gene>
<reference evidence="1 2" key="1">
    <citation type="submission" date="2020-08" db="EMBL/GenBank/DDBJ databases">
        <title>Complete genome sequence of Raphidiopsis curvispora isolated from drinking water reservoir in South Korea.</title>
        <authorList>
            <person name="Jeong J."/>
        </authorList>
    </citation>
    <scope>NUCLEOTIDE SEQUENCE [LARGE SCALE GENOMIC DNA]</scope>
    <source>
        <strain evidence="1 2">GIHE-G1</strain>
    </source>
</reference>
<keyword evidence="2" id="KW-1185">Reference proteome</keyword>
<evidence type="ECO:0000313" key="1">
    <source>
        <dbReference type="EMBL" id="QNP29896.1"/>
    </source>
</evidence>
<proteinExistence type="predicted"/>
<dbReference type="AlphaFoldDB" id="A0A7H0F1I0"/>
<evidence type="ECO:0000313" key="2">
    <source>
        <dbReference type="Proteomes" id="UP000516013"/>
    </source>
</evidence>
<protein>
    <submittedName>
        <fullName evidence="1">DUF2442 domain-containing protein</fullName>
    </submittedName>
</protein>
<organism evidence="1 2">
    <name type="scientific">Cylindrospermopsis curvispora GIHE-G1</name>
    <dbReference type="NCBI Taxonomy" id="2666332"/>
    <lineage>
        <taxon>Bacteria</taxon>
        <taxon>Bacillati</taxon>
        <taxon>Cyanobacteriota</taxon>
        <taxon>Cyanophyceae</taxon>
        <taxon>Nostocales</taxon>
        <taxon>Aphanizomenonaceae</taxon>
        <taxon>Cylindrospermopsis</taxon>
    </lineage>
</organism>
<sequence length="79" mass="9125">MIRVFTVVAESDFHLILRFSNDEKRRFDMRPYLDMTVFQPLKNPGFFGLASVNYGTVVWPGEIDIAPETLYELSVRLPG</sequence>